<dbReference type="EMBL" id="CAMKVN010005497">
    <property type="protein sequence ID" value="CAI2188952.1"/>
    <property type="molecule type" value="Genomic_DNA"/>
</dbReference>
<keyword evidence="2" id="KW-1185">Reference proteome</keyword>
<reference evidence="1" key="1">
    <citation type="submission" date="2022-08" db="EMBL/GenBank/DDBJ databases">
        <authorList>
            <person name="Kallberg Y."/>
            <person name="Tangrot J."/>
            <person name="Rosling A."/>
        </authorList>
    </citation>
    <scope>NUCLEOTIDE SEQUENCE</scope>
    <source>
        <strain evidence="1">Wild A</strain>
    </source>
</reference>
<dbReference type="Proteomes" id="UP001153678">
    <property type="component" value="Unassembled WGS sequence"/>
</dbReference>
<proteinExistence type="predicted"/>
<gene>
    <name evidence="1" type="ORF">FWILDA_LOCUS13838</name>
</gene>
<accession>A0A9W4T1A7</accession>
<evidence type="ECO:0000313" key="1">
    <source>
        <dbReference type="EMBL" id="CAI2188952.1"/>
    </source>
</evidence>
<protein>
    <submittedName>
        <fullName evidence="1">6319_t:CDS:1</fullName>
    </submittedName>
</protein>
<evidence type="ECO:0000313" key="2">
    <source>
        <dbReference type="Proteomes" id="UP001153678"/>
    </source>
</evidence>
<name>A0A9W4T1A7_9GLOM</name>
<organism evidence="1 2">
    <name type="scientific">Funneliformis geosporum</name>
    <dbReference type="NCBI Taxonomy" id="1117311"/>
    <lineage>
        <taxon>Eukaryota</taxon>
        <taxon>Fungi</taxon>
        <taxon>Fungi incertae sedis</taxon>
        <taxon>Mucoromycota</taxon>
        <taxon>Glomeromycotina</taxon>
        <taxon>Glomeromycetes</taxon>
        <taxon>Glomerales</taxon>
        <taxon>Glomeraceae</taxon>
        <taxon>Funneliformis</taxon>
    </lineage>
</organism>
<sequence>IVNNDKDNVRKALELFENWQTQNLQQDLQHIKVQNEIKTLQIESEDISKELNMHANTIGSKRYEFILGSHKCSSENYKGRYKEEEEESYDFEKQDGYEDTYIDISETTGAQLMDALRTEYQEMFENMNEELKWRLKSRRCVEDVIYEFENYLSHSFIIDLEDCQIMGLFTDEEREEIKSKNIKYDLELNEDW</sequence>
<comment type="caution">
    <text evidence="1">The sequence shown here is derived from an EMBL/GenBank/DDBJ whole genome shotgun (WGS) entry which is preliminary data.</text>
</comment>
<feature type="non-terminal residue" evidence="1">
    <location>
        <position position="192"/>
    </location>
</feature>
<dbReference type="AlphaFoldDB" id="A0A9W4T1A7"/>
<dbReference type="OrthoDB" id="2412181at2759"/>